<dbReference type="PANTHER" id="PTHR47843:SF5">
    <property type="entry name" value="BTB_POZ DOMAIN PROTEIN"/>
    <property type="match status" value="1"/>
</dbReference>
<evidence type="ECO:0000313" key="2">
    <source>
        <dbReference type="EMBL" id="KAK4494701.1"/>
    </source>
</evidence>
<keyword evidence="3" id="KW-1185">Reference proteome</keyword>
<protein>
    <recommendedName>
        <fullName evidence="4">BTB domain-containing protein</fullName>
    </recommendedName>
</protein>
<evidence type="ECO:0008006" key="4">
    <source>
        <dbReference type="Google" id="ProtNLM"/>
    </source>
</evidence>
<proteinExistence type="predicted"/>
<feature type="region of interest" description="Disordered" evidence="1">
    <location>
        <begin position="102"/>
        <end position="173"/>
    </location>
</feature>
<reference evidence="2 3" key="1">
    <citation type="journal article" date="2023" name="G3 (Bethesda)">
        <title>A chromosome-level genome assembly of Zasmidium syzygii isolated from banana leaves.</title>
        <authorList>
            <person name="van Westerhoven A.C."/>
            <person name="Mehrabi R."/>
            <person name="Talebi R."/>
            <person name="Steentjes M.B.F."/>
            <person name="Corcolon B."/>
            <person name="Chong P.A."/>
            <person name="Kema G.H.J."/>
            <person name="Seidl M.F."/>
        </authorList>
    </citation>
    <scope>NUCLEOTIDE SEQUENCE [LARGE SCALE GENOMIC DNA]</scope>
    <source>
        <strain evidence="2 3">P124</strain>
    </source>
</reference>
<feature type="compositionally biased region" description="Basic residues" evidence="1">
    <location>
        <begin position="136"/>
        <end position="147"/>
    </location>
</feature>
<dbReference type="Proteomes" id="UP001305779">
    <property type="component" value="Unassembled WGS sequence"/>
</dbReference>
<gene>
    <name evidence="2" type="ORF">PRZ48_014057</name>
</gene>
<name>A0ABR0DZU6_ZASCE</name>
<evidence type="ECO:0000313" key="3">
    <source>
        <dbReference type="Proteomes" id="UP001305779"/>
    </source>
</evidence>
<accession>A0ABR0DZU6</accession>
<dbReference type="PANTHER" id="PTHR47843">
    <property type="entry name" value="BTB DOMAIN-CONTAINING PROTEIN-RELATED"/>
    <property type="match status" value="1"/>
</dbReference>
<dbReference type="EMBL" id="JAXOVC010000013">
    <property type="protein sequence ID" value="KAK4494701.1"/>
    <property type="molecule type" value="Genomic_DNA"/>
</dbReference>
<evidence type="ECO:0000256" key="1">
    <source>
        <dbReference type="SAM" id="MobiDB-lite"/>
    </source>
</evidence>
<sequence length="300" mass="32933">MPHGNLAPTQTFHLAGEAQPSVSWDKAARTREATPAEFNELCPSSLMTSGRNIEGTTGVIELQAAERHDDDEEDFSCDDPEAVALMIDFIYLGDYRVRPPAPAKPDMSFPSVAEPPSVTTSSLSDMLSAAAENPAPKRRRNTFRSKRAKDLSDKGSKRQCREEFAPQPYPAPELEAEPEAGLTMEVTKAKGCLAMHAELYGLASKYDLADLKDLTTKKMRRAARDALDKDDFAEAIATAFGSTPENDRGMRDVIIQTMLSCTADLVNDPAVEKAINAVEGLSFELFKRQKQQSTRSTWEG</sequence>
<comment type="caution">
    <text evidence="2">The sequence shown here is derived from an EMBL/GenBank/DDBJ whole genome shotgun (WGS) entry which is preliminary data.</text>
</comment>
<feature type="compositionally biased region" description="Basic and acidic residues" evidence="1">
    <location>
        <begin position="148"/>
        <end position="164"/>
    </location>
</feature>
<organism evidence="2 3">
    <name type="scientific">Zasmidium cellare</name>
    <name type="common">Wine cellar mold</name>
    <name type="synonym">Racodium cellare</name>
    <dbReference type="NCBI Taxonomy" id="395010"/>
    <lineage>
        <taxon>Eukaryota</taxon>
        <taxon>Fungi</taxon>
        <taxon>Dikarya</taxon>
        <taxon>Ascomycota</taxon>
        <taxon>Pezizomycotina</taxon>
        <taxon>Dothideomycetes</taxon>
        <taxon>Dothideomycetidae</taxon>
        <taxon>Mycosphaerellales</taxon>
        <taxon>Mycosphaerellaceae</taxon>
        <taxon>Zasmidium</taxon>
    </lineage>
</organism>